<dbReference type="HOGENOM" id="CLU_117644_2_0_7"/>
<dbReference type="EMBL" id="JH600068">
    <property type="protein sequence ID" value="EIG53166.1"/>
    <property type="molecule type" value="Genomic_DNA"/>
</dbReference>
<dbReference type="STRING" id="596152.DesU5LDRAFT_1481"/>
<dbReference type="eggNOG" id="COG3613">
    <property type="taxonomic scope" value="Bacteria"/>
</dbReference>
<dbReference type="InterPro" id="IPR007710">
    <property type="entry name" value="Nucleoside_deoxyribTrfase"/>
</dbReference>
<evidence type="ECO:0000313" key="1">
    <source>
        <dbReference type="EMBL" id="EIG53166.1"/>
    </source>
</evidence>
<dbReference type="PANTHER" id="PTHR15364:SF0">
    <property type="entry name" value="2'-DEOXYNUCLEOSIDE 5'-PHOSPHATE N-HYDROLASE 1"/>
    <property type="match status" value="1"/>
</dbReference>
<dbReference type="GO" id="GO:0009159">
    <property type="term" value="P:deoxyribonucleoside monophosphate catabolic process"/>
    <property type="evidence" value="ECO:0007669"/>
    <property type="project" value="TreeGrafter"/>
</dbReference>
<dbReference type="AlphaFoldDB" id="I2Q060"/>
<dbReference type="Pfam" id="PF05014">
    <property type="entry name" value="Nuc_deoxyrib_tr"/>
    <property type="match status" value="1"/>
</dbReference>
<accession>I2Q060</accession>
<name>I2Q060_9BACT</name>
<protein>
    <submittedName>
        <fullName evidence="1">Nucleoside 2-deoxyribosyltransferase</fullName>
    </submittedName>
</protein>
<gene>
    <name evidence="1" type="ORF">DesU5LDRAFT_1481</name>
</gene>
<dbReference type="GO" id="GO:0016740">
    <property type="term" value="F:transferase activity"/>
    <property type="evidence" value="ECO:0007669"/>
    <property type="project" value="UniProtKB-KW"/>
</dbReference>
<dbReference type="InterPro" id="IPR051239">
    <property type="entry name" value="2'-dNMP_N-hydrolase"/>
</dbReference>
<keyword evidence="1" id="KW-0808">Transferase</keyword>
<organism evidence="1">
    <name type="scientific">Desulfovibrio sp. U5L</name>
    <dbReference type="NCBI Taxonomy" id="596152"/>
    <lineage>
        <taxon>Bacteria</taxon>
        <taxon>Pseudomonadati</taxon>
        <taxon>Thermodesulfobacteriota</taxon>
        <taxon>Desulfovibrionia</taxon>
        <taxon>Desulfovibrionales</taxon>
        <taxon>Desulfovibrionaceae</taxon>
        <taxon>Desulfovibrio</taxon>
    </lineage>
</organism>
<dbReference type="SUPFAM" id="SSF52309">
    <property type="entry name" value="N-(deoxy)ribosyltransferase-like"/>
    <property type="match status" value="1"/>
</dbReference>
<reference evidence="1" key="1">
    <citation type="submission" date="2011-11" db="EMBL/GenBank/DDBJ databases">
        <title>Improved High-Quality Draft sequence of Desulfovibrio sp. U5L.</title>
        <authorList>
            <consortium name="US DOE Joint Genome Institute"/>
            <person name="Lucas S."/>
            <person name="Han J."/>
            <person name="Lapidus A."/>
            <person name="Cheng J.-F."/>
            <person name="Goodwin L."/>
            <person name="Pitluck S."/>
            <person name="Peters L."/>
            <person name="Ovchinnikova G."/>
            <person name="Held B."/>
            <person name="Detter J.C."/>
            <person name="Han C."/>
            <person name="Tapia R."/>
            <person name="Land M."/>
            <person name="Hauser L."/>
            <person name="Kyrpides N."/>
            <person name="Ivanova N."/>
            <person name="Pagani I."/>
            <person name="Gabster J."/>
            <person name="Walker C."/>
            <person name="Stolyar S."/>
            <person name="Stahl D."/>
            <person name="Arkin A."/>
            <person name="Dehal P."/>
            <person name="Hazen T."/>
            <person name="Woyke T."/>
        </authorList>
    </citation>
    <scope>NUCLEOTIDE SEQUENCE [LARGE SCALE GENOMIC DNA]</scope>
    <source>
        <strain evidence="1">U5L</strain>
    </source>
</reference>
<dbReference type="GO" id="GO:0070694">
    <property type="term" value="F:5-hydroxymethyl-dUMP N-hydrolase activity"/>
    <property type="evidence" value="ECO:0007669"/>
    <property type="project" value="TreeGrafter"/>
</dbReference>
<proteinExistence type="predicted"/>
<dbReference type="PANTHER" id="PTHR15364">
    <property type="entry name" value="2'-DEOXYNUCLEOSIDE 5'-PHOSPHATE N-HYDROLASE 1"/>
    <property type="match status" value="1"/>
</dbReference>
<dbReference type="Gene3D" id="3.40.50.450">
    <property type="match status" value="1"/>
</dbReference>
<sequence>MHIYLAGPLFTHAERAYLSSLRDRLRQLPDTTVTWPGDLFDDAYLATLGPGAKQHIFERCRDAIHAATHVIALLDGTQVDDGTAWEIGYAYARDLPIIGLRTDFRQAGDTAHSVANAMIECSCQAIHRSADELLAALSG</sequence>